<dbReference type="AlphaFoldDB" id="A0A9J6P9A1"/>
<proteinExistence type="inferred from homology"/>
<reference evidence="8" key="2">
    <citation type="submission" date="2021-04" db="EMBL/GenBank/DDBJ databases">
        <authorList>
            <person name="Dong X."/>
        </authorList>
    </citation>
    <scope>NUCLEOTIDE SEQUENCE</scope>
    <source>
        <strain evidence="8">ZWT</strain>
    </source>
</reference>
<keyword evidence="2 7" id="KW-0963">Cytoplasm</keyword>
<evidence type="ECO:0000313" key="9">
    <source>
        <dbReference type="Proteomes" id="UP001056429"/>
    </source>
</evidence>
<dbReference type="PANTHER" id="PTHR11265">
    <property type="entry name" value="S-ADENOSYL-METHYLTRANSFERASE MRAW"/>
    <property type="match status" value="1"/>
</dbReference>
<dbReference type="SUPFAM" id="SSF53335">
    <property type="entry name" value="S-adenosyl-L-methionine-dependent methyltransferases"/>
    <property type="match status" value="1"/>
</dbReference>
<evidence type="ECO:0000256" key="1">
    <source>
        <dbReference type="ARBA" id="ARBA00010396"/>
    </source>
</evidence>
<feature type="binding site" evidence="7">
    <location>
        <position position="100"/>
    </location>
    <ligand>
        <name>S-adenosyl-L-methionine</name>
        <dbReference type="ChEBI" id="CHEBI:59789"/>
    </ligand>
</feature>
<protein>
    <recommendedName>
        <fullName evidence="7">Ribosomal RNA small subunit methyltransferase H</fullName>
        <ecNumber evidence="7">2.1.1.199</ecNumber>
    </recommendedName>
    <alternativeName>
        <fullName evidence="7">16S rRNA m(4)C1402 methyltransferase</fullName>
    </alternativeName>
    <alternativeName>
        <fullName evidence="7">rRNA (cytosine-N(4)-)-methyltransferase RsmH</fullName>
    </alternativeName>
</protein>
<dbReference type="EC" id="2.1.1.199" evidence="7"/>
<evidence type="ECO:0000256" key="7">
    <source>
        <dbReference type="HAMAP-Rule" id="MF_01007"/>
    </source>
</evidence>
<dbReference type="Proteomes" id="UP001056429">
    <property type="component" value="Unassembled WGS sequence"/>
</dbReference>
<comment type="function">
    <text evidence="7">Specifically methylates the N4 position of cytidine in position 1402 (C1402) of 16S rRNA.</text>
</comment>
<feature type="binding site" evidence="7">
    <location>
        <position position="53"/>
    </location>
    <ligand>
        <name>S-adenosyl-L-methionine</name>
        <dbReference type="ChEBI" id="CHEBI:59789"/>
    </ligand>
</feature>
<dbReference type="GO" id="GO:0071424">
    <property type="term" value="F:rRNA (cytosine-N4-)-methyltransferase activity"/>
    <property type="evidence" value="ECO:0007669"/>
    <property type="project" value="UniProtKB-UniRule"/>
</dbReference>
<dbReference type="Gene3D" id="3.40.50.150">
    <property type="entry name" value="Vaccinia Virus protein VP39"/>
    <property type="match status" value="1"/>
</dbReference>
<dbReference type="GO" id="GO:0005737">
    <property type="term" value="C:cytoplasm"/>
    <property type="evidence" value="ECO:0007669"/>
    <property type="project" value="UniProtKB-SubCell"/>
</dbReference>
<dbReference type="EMBL" id="JAGSOJ010000007">
    <property type="protein sequence ID" value="MCM1992708.1"/>
    <property type="molecule type" value="Genomic_DNA"/>
</dbReference>
<evidence type="ECO:0000256" key="4">
    <source>
        <dbReference type="ARBA" id="ARBA00022603"/>
    </source>
</evidence>
<dbReference type="SUPFAM" id="SSF81799">
    <property type="entry name" value="Putative methyltransferase TM0872, insert domain"/>
    <property type="match status" value="1"/>
</dbReference>
<feature type="binding site" evidence="7">
    <location>
        <position position="107"/>
    </location>
    <ligand>
        <name>S-adenosyl-L-methionine</name>
        <dbReference type="ChEBI" id="CHEBI:59789"/>
    </ligand>
</feature>
<keyword evidence="5 7" id="KW-0808">Transferase</keyword>
<dbReference type="InterPro" id="IPR002903">
    <property type="entry name" value="RsmH"/>
</dbReference>
<dbReference type="InterPro" id="IPR029063">
    <property type="entry name" value="SAM-dependent_MTases_sf"/>
</dbReference>
<keyword evidence="4 7" id="KW-0489">Methyltransferase</keyword>
<feature type="binding site" evidence="7">
    <location>
        <begin position="33"/>
        <end position="35"/>
    </location>
    <ligand>
        <name>S-adenosyl-L-methionine</name>
        <dbReference type="ChEBI" id="CHEBI:59789"/>
    </ligand>
</feature>
<dbReference type="NCBIfam" id="TIGR00006">
    <property type="entry name" value="16S rRNA (cytosine(1402)-N(4))-methyltransferase RsmH"/>
    <property type="match status" value="1"/>
</dbReference>
<comment type="caution">
    <text evidence="8">The sequence shown here is derived from an EMBL/GenBank/DDBJ whole genome shotgun (WGS) entry which is preliminary data.</text>
</comment>
<dbReference type="HAMAP" id="MF_01007">
    <property type="entry name" value="16SrRNA_methyltr_H"/>
    <property type="match status" value="1"/>
</dbReference>
<keyword evidence="9" id="KW-1185">Reference proteome</keyword>
<comment type="catalytic activity">
    <reaction evidence="7">
        <text>cytidine(1402) in 16S rRNA + S-adenosyl-L-methionine = N(4)-methylcytidine(1402) in 16S rRNA + S-adenosyl-L-homocysteine + H(+)</text>
        <dbReference type="Rhea" id="RHEA:42928"/>
        <dbReference type="Rhea" id="RHEA-COMP:10286"/>
        <dbReference type="Rhea" id="RHEA-COMP:10287"/>
        <dbReference type="ChEBI" id="CHEBI:15378"/>
        <dbReference type="ChEBI" id="CHEBI:57856"/>
        <dbReference type="ChEBI" id="CHEBI:59789"/>
        <dbReference type="ChEBI" id="CHEBI:74506"/>
        <dbReference type="ChEBI" id="CHEBI:82748"/>
        <dbReference type="EC" id="2.1.1.199"/>
    </reaction>
</comment>
<keyword evidence="6 7" id="KW-0949">S-adenosyl-L-methionine</keyword>
<comment type="subcellular location">
    <subcellularLocation>
        <location evidence="7">Cytoplasm</location>
    </subcellularLocation>
</comment>
<reference evidence="8" key="1">
    <citation type="journal article" date="2021" name="mSystems">
        <title>Bacteria and Archaea Synergistically Convert Glycine Betaine to Biogenic Methane in the Formosa Cold Seep of the South China Sea.</title>
        <authorList>
            <person name="Li L."/>
            <person name="Zhang W."/>
            <person name="Zhang S."/>
            <person name="Song L."/>
            <person name="Sun Q."/>
            <person name="Zhang H."/>
            <person name="Xiang H."/>
            <person name="Dong X."/>
        </authorList>
    </citation>
    <scope>NUCLEOTIDE SEQUENCE</scope>
    <source>
        <strain evidence="8">ZWT</strain>
    </source>
</reference>
<dbReference type="InterPro" id="IPR023397">
    <property type="entry name" value="SAM-dep_MeTrfase_MraW_recog"/>
</dbReference>
<dbReference type="RefSeq" id="WP_250861880.1">
    <property type="nucleotide sequence ID" value="NZ_JAGSOJ010000007.1"/>
</dbReference>
<evidence type="ECO:0000313" key="8">
    <source>
        <dbReference type="EMBL" id="MCM1992708.1"/>
    </source>
</evidence>
<comment type="similarity">
    <text evidence="1 7">Belongs to the methyltransferase superfamily. RsmH family.</text>
</comment>
<dbReference type="Pfam" id="PF01795">
    <property type="entry name" value="Methyltransf_5"/>
    <property type="match status" value="1"/>
</dbReference>
<sequence length="310" mass="35520">MEFKHTSVLLEECIEALDIKENGIYVDCTMGGAGHSKEIIKLLSKEGKLIGIDQDMDAIKTATERLSEFDNKIIVHDNFYNIDYILEKIEIPKIDGVLMDLGVSSYQLDTSERGFSYMREAKLDMRMDRECELSAYEVVNEYSEEELTKIFYEYGEERFAKRIARRIGEKRSEKPIETTMELVEIVEAAIPDRTKVKGSHPAKRTFQAIRIEVNSELRILNKAIEDSVARLNKGGRLAIITFHSLEDRIVKHKFKELATGCTCPRDFPICVCGNEPKVKLVTRKPILATELELEHNTRSRSAKLRVVEKV</sequence>
<evidence type="ECO:0000256" key="6">
    <source>
        <dbReference type="ARBA" id="ARBA00022691"/>
    </source>
</evidence>
<evidence type="ECO:0000256" key="5">
    <source>
        <dbReference type="ARBA" id="ARBA00022679"/>
    </source>
</evidence>
<dbReference type="GO" id="GO:0070475">
    <property type="term" value="P:rRNA base methylation"/>
    <property type="evidence" value="ECO:0007669"/>
    <property type="project" value="UniProtKB-UniRule"/>
</dbReference>
<evidence type="ECO:0000256" key="3">
    <source>
        <dbReference type="ARBA" id="ARBA00022552"/>
    </source>
</evidence>
<name>A0A9J6P9A1_9CLOT</name>
<feature type="binding site" evidence="7">
    <location>
        <position position="79"/>
    </location>
    <ligand>
        <name>S-adenosyl-L-methionine</name>
        <dbReference type="ChEBI" id="CHEBI:59789"/>
    </ligand>
</feature>
<dbReference type="Gene3D" id="1.10.150.170">
    <property type="entry name" value="Putative methyltransferase TM0872, insert domain"/>
    <property type="match status" value="1"/>
</dbReference>
<dbReference type="PANTHER" id="PTHR11265:SF0">
    <property type="entry name" value="12S RRNA N4-METHYLCYTIDINE METHYLTRANSFERASE"/>
    <property type="match status" value="1"/>
</dbReference>
<dbReference type="FunFam" id="1.10.150.170:FF:000001">
    <property type="entry name" value="Ribosomal RNA small subunit methyltransferase H"/>
    <property type="match status" value="1"/>
</dbReference>
<dbReference type="PIRSF" id="PIRSF004486">
    <property type="entry name" value="MraW"/>
    <property type="match status" value="1"/>
</dbReference>
<accession>A0A9J6P9A1</accession>
<keyword evidence="3 7" id="KW-0698">rRNA processing</keyword>
<organism evidence="8 9">
    <name type="scientific">Oceanirhabdus seepicola</name>
    <dbReference type="NCBI Taxonomy" id="2828781"/>
    <lineage>
        <taxon>Bacteria</taxon>
        <taxon>Bacillati</taxon>
        <taxon>Bacillota</taxon>
        <taxon>Clostridia</taxon>
        <taxon>Eubacteriales</taxon>
        <taxon>Clostridiaceae</taxon>
        <taxon>Oceanirhabdus</taxon>
    </lineage>
</organism>
<evidence type="ECO:0000256" key="2">
    <source>
        <dbReference type="ARBA" id="ARBA00022490"/>
    </source>
</evidence>
<gene>
    <name evidence="7 8" type="primary">rsmH</name>
    <name evidence="8" type="ORF">KDK92_23575</name>
</gene>